<dbReference type="WBParaSite" id="PEQ_0000765901-mRNA-1">
    <property type="protein sequence ID" value="PEQ_0000765901-mRNA-1"/>
    <property type="gene ID" value="PEQ_0000765901"/>
</dbReference>
<reference evidence="2" key="1">
    <citation type="submission" date="2022-11" db="UniProtKB">
        <authorList>
            <consortium name="WormBaseParasite"/>
        </authorList>
    </citation>
    <scope>IDENTIFICATION</scope>
</reference>
<evidence type="ECO:0000313" key="1">
    <source>
        <dbReference type="Proteomes" id="UP000887564"/>
    </source>
</evidence>
<accession>A0A914RMC8</accession>
<keyword evidence="1" id="KW-1185">Reference proteome</keyword>
<dbReference type="Proteomes" id="UP000887564">
    <property type="component" value="Unplaced"/>
</dbReference>
<dbReference type="AlphaFoldDB" id="A0A914RMC8"/>
<protein>
    <submittedName>
        <fullName evidence="2">Uncharacterized protein</fullName>
    </submittedName>
</protein>
<evidence type="ECO:0000313" key="2">
    <source>
        <dbReference type="WBParaSite" id="PEQ_0000765901-mRNA-1"/>
    </source>
</evidence>
<proteinExistence type="predicted"/>
<name>A0A914RMC8_PAREQ</name>
<sequence>MVAAVWLVLQAANGAVVMLSLPLRKLTEEEWMQLQDFSTAFNPQLPPFDRADMWLPTCEKSAEMANIVLSSSRDRVVDKLTGRFFCHP</sequence>
<organism evidence="1 2">
    <name type="scientific">Parascaris equorum</name>
    <name type="common">Equine roundworm</name>
    <dbReference type="NCBI Taxonomy" id="6256"/>
    <lineage>
        <taxon>Eukaryota</taxon>
        <taxon>Metazoa</taxon>
        <taxon>Ecdysozoa</taxon>
        <taxon>Nematoda</taxon>
        <taxon>Chromadorea</taxon>
        <taxon>Rhabditida</taxon>
        <taxon>Spirurina</taxon>
        <taxon>Ascaridomorpha</taxon>
        <taxon>Ascaridoidea</taxon>
        <taxon>Ascarididae</taxon>
        <taxon>Parascaris</taxon>
    </lineage>
</organism>